<feature type="compositionally biased region" description="Basic residues" evidence="1">
    <location>
        <begin position="50"/>
        <end position="60"/>
    </location>
</feature>
<accession>A0A7R9JPR4</accession>
<feature type="region of interest" description="Disordered" evidence="1">
    <location>
        <begin position="1"/>
        <end position="63"/>
    </location>
</feature>
<protein>
    <submittedName>
        <fullName evidence="2">Uncharacterized protein</fullName>
    </submittedName>
</protein>
<dbReference type="EMBL" id="OE839358">
    <property type="protein sequence ID" value="CAD7586905.1"/>
    <property type="molecule type" value="Genomic_DNA"/>
</dbReference>
<reference evidence="2" key="1">
    <citation type="submission" date="2020-11" db="EMBL/GenBank/DDBJ databases">
        <authorList>
            <person name="Tran Van P."/>
        </authorList>
    </citation>
    <scope>NUCLEOTIDE SEQUENCE</scope>
</reference>
<gene>
    <name evidence="2" type="ORF">TGEB3V08_LOCUS1163</name>
</gene>
<sequence length="224" mass="24830">MTATPTAATPSNVQSTPCHRKAPRRPEVARRRAFGSVARSRRATPSLSARRTRSLSRRRAASTGEDVIARRRLRFKARRVVVVVGEGVLRVFTPDPSPETPPPVHPTEIRTSIFPSSVVELNTTSALANYATEAGRPAQTNVEAKFTLDNNITAGYRSALAGRINPGYWLENAGVQRRPTWFAVSAVFPRLDSRLGCWLQTRPQPLFYDIGSTVINVNFHKLTR</sequence>
<feature type="compositionally biased region" description="Polar residues" evidence="1">
    <location>
        <begin position="1"/>
        <end position="17"/>
    </location>
</feature>
<evidence type="ECO:0000313" key="2">
    <source>
        <dbReference type="EMBL" id="CAD7586905.1"/>
    </source>
</evidence>
<evidence type="ECO:0000256" key="1">
    <source>
        <dbReference type="SAM" id="MobiDB-lite"/>
    </source>
</evidence>
<dbReference type="AlphaFoldDB" id="A0A7R9JPR4"/>
<proteinExistence type="predicted"/>
<name>A0A7R9JPR4_TIMGE</name>
<organism evidence="2">
    <name type="scientific">Timema genevievae</name>
    <name type="common">Walking stick</name>
    <dbReference type="NCBI Taxonomy" id="629358"/>
    <lineage>
        <taxon>Eukaryota</taxon>
        <taxon>Metazoa</taxon>
        <taxon>Ecdysozoa</taxon>
        <taxon>Arthropoda</taxon>
        <taxon>Hexapoda</taxon>
        <taxon>Insecta</taxon>
        <taxon>Pterygota</taxon>
        <taxon>Neoptera</taxon>
        <taxon>Polyneoptera</taxon>
        <taxon>Phasmatodea</taxon>
        <taxon>Timematodea</taxon>
        <taxon>Timematoidea</taxon>
        <taxon>Timematidae</taxon>
        <taxon>Timema</taxon>
    </lineage>
</organism>